<reference evidence="7" key="1">
    <citation type="journal article" date="2018" name="Science">
        <title>A primordial and reversible TCA cycle in a facultatively chemolithoautotrophic thermophile.</title>
        <authorList>
            <person name="Nunoura T."/>
            <person name="Chikaraishi Y."/>
            <person name="Izaki R."/>
            <person name="Suwa T."/>
            <person name="Sato T."/>
            <person name="Harada T."/>
            <person name="Mori K."/>
            <person name="Kato Y."/>
            <person name="Miyazaki M."/>
            <person name="Shimamura S."/>
            <person name="Yanagawa K."/>
            <person name="Shuto A."/>
            <person name="Ohkouchi N."/>
            <person name="Fujita N."/>
            <person name="Takaki Y."/>
            <person name="Atomi H."/>
            <person name="Takai K."/>
        </authorList>
    </citation>
    <scope>NUCLEOTIDE SEQUENCE [LARGE SCALE GENOMIC DNA]</scope>
    <source>
        <strain evidence="7">DSM 17441 / JCM 13301 / NBRC 103674 / ABI70S6</strain>
    </source>
</reference>
<dbReference type="InterPro" id="IPR017900">
    <property type="entry name" value="4Fe4S_Fe_S_CS"/>
</dbReference>
<feature type="domain" description="4Fe-4S ferredoxin-type" evidence="5">
    <location>
        <begin position="35"/>
        <end position="65"/>
    </location>
</feature>
<evidence type="ECO:0000313" key="6">
    <source>
        <dbReference type="EMBL" id="BAT72396.1"/>
    </source>
</evidence>
<evidence type="ECO:0000256" key="1">
    <source>
        <dbReference type="ARBA" id="ARBA00022485"/>
    </source>
</evidence>
<dbReference type="PANTHER" id="PTHR43687:SF1">
    <property type="entry name" value="FERREDOXIN III"/>
    <property type="match status" value="1"/>
</dbReference>
<evidence type="ECO:0000256" key="2">
    <source>
        <dbReference type="ARBA" id="ARBA00022723"/>
    </source>
</evidence>
<feature type="domain" description="4Fe-4S ferredoxin-type" evidence="5">
    <location>
        <begin position="5"/>
        <end position="34"/>
    </location>
</feature>
<dbReference type="Gene3D" id="3.30.70.20">
    <property type="match status" value="1"/>
</dbReference>
<dbReference type="STRING" id="1298851.TST_1610"/>
<proteinExistence type="predicted"/>
<keyword evidence="2" id="KW-0479">Metal-binding</keyword>
<dbReference type="Pfam" id="PF00037">
    <property type="entry name" value="Fer4"/>
    <property type="match status" value="1"/>
</dbReference>
<dbReference type="InterPro" id="IPR017896">
    <property type="entry name" value="4Fe4S_Fe-S-bd"/>
</dbReference>
<protein>
    <submittedName>
        <fullName evidence="6">4Fe-4S ferredoxin</fullName>
    </submittedName>
</protein>
<dbReference type="EMBL" id="AP013035">
    <property type="protein sequence ID" value="BAT72396.1"/>
    <property type="molecule type" value="Genomic_DNA"/>
</dbReference>
<keyword evidence="3" id="KW-0408">Iron</keyword>
<dbReference type="PANTHER" id="PTHR43687">
    <property type="entry name" value="ADENYLYLSULFATE REDUCTASE, BETA SUBUNIT"/>
    <property type="match status" value="1"/>
</dbReference>
<gene>
    <name evidence="6" type="ORF">TST_1610</name>
</gene>
<dbReference type="AlphaFoldDB" id="A0A0S3QVP9"/>
<evidence type="ECO:0000256" key="4">
    <source>
        <dbReference type="ARBA" id="ARBA00023014"/>
    </source>
</evidence>
<keyword evidence="7" id="KW-1185">Reference proteome</keyword>
<dbReference type="SUPFAM" id="SSF54862">
    <property type="entry name" value="4Fe-4S ferredoxins"/>
    <property type="match status" value="1"/>
</dbReference>
<sequence>MAANWYPTIDYEKCTNCLQCVEFCPHGVLQEVNGAPKVVHPEKCPEFCRGCQKVCDFDAISFPPDKEV</sequence>
<keyword evidence="1" id="KW-0004">4Fe-4S</keyword>
<dbReference type="GO" id="GO:0046872">
    <property type="term" value="F:metal ion binding"/>
    <property type="evidence" value="ECO:0007669"/>
    <property type="project" value="UniProtKB-KW"/>
</dbReference>
<keyword evidence="4" id="KW-0411">Iron-sulfur</keyword>
<dbReference type="PROSITE" id="PS51379">
    <property type="entry name" value="4FE4S_FER_2"/>
    <property type="match status" value="2"/>
</dbReference>
<evidence type="ECO:0000313" key="7">
    <source>
        <dbReference type="Proteomes" id="UP000063234"/>
    </source>
</evidence>
<dbReference type="GO" id="GO:0051539">
    <property type="term" value="F:4 iron, 4 sulfur cluster binding"/>
    <property type="evidence" value="ECO:0007669"/>
    <property type="project" value="UniProtKB-KW"/>
</dbReference>
<name>A0A0S3QVP9_THET7</name>
<dbReference type="OrthoDB" id="9810688at2"/>
<dbReference type="Proteomes" id="UP000063234">
    <property type="component" value="Chromosome"/>
</dbReference>
<dbReference type="PROSITE" id="PS00198">
    <property type="entry name" value="4FE4S_FER_1"/>
    <property type="match status" value="1"/>
</dbReference>
<dbReference type="KEGG" id="ttk:TST_1610"/>
<accession>A0A0S3QVP9</accession>
<evidence type="ECO:0000256" key="3">
    <source>
        <dbReference type="ARBA" id="ARBA00023004"/>
    </source>
</evidence>
<evidence type="ECO:0000259" key="5">
    <source>
        <dbReference type="PROSITE" id="PS51379"/>
    </source>
</evidence>
<organism evidence="6 7">
    <name type="scientific">Thermosulfidibacter takaii (strain DSM 17441 / JCM 13301 / NBRC 103674 / ABI70S6)</name>
    <dbReference type="NCBI Taxonomy" id="1298851"/>
    <lineage>
        <taxon>Bacteria</taxon>
        <taxon>Pseudomonadati</taxon>
        <taxon>Thermosulfidibacterota</taxon>
        <taxon>Thermosulfidibacteria</taxon>
        <taxon>Thermosulfidibacterales</taxon>
        <taxon>Thermosulfidibacteraceae</taxon>
    </lineage>
</organism>
<dbReference type="InterPro" id="IPR050572">
    <property type="entry name" value="Fe-S_Ferredoxin"/>
</dbReference>
<dbReference type="RefSeq" id="WP_068550537.1">
    <property type="nucleotide sequence ID" value="NZ_AP013035.1"/>
</dbReference>